<comment type="caution">
    <text evidence="2">The sequence shown here is derived from an EMBL/GenBank/DDBJ whole genome shotgun (WGS) entry which is preliminary data.</text>
</comment>
<evidence type="ECO:0000313" key="3">
    <source>
        <dbReference type="Proteomes" id="UP000663828"/>
    </source>
</evidence>
<feature type="compositionally biased region" description="Polar residues" evidence="1">
    <location>
        <begin position="32"/>
        <end position="61"/>
    </location>
</feature>
<evidence type="ECO:0000313" key="2">
    <source>
        <dbReference type="EMBL" id="CAF1650001.1"/>
    </source>
</evidence>
<evidence type="ECO:0000256" key="1">
    <source>
        <dbReference type="SAM" id="MobiDB-lite"/>
    </source>
</evidence>
<name>A0A816EHS5_ADIRI</name>
<dbReference type="AlphaFoldDB" id="A0A816EHS5"/>
<feature type="region of interest" description="Disordered" evidence="1">
    <location>
        <begin position="1"/>
        <end position="69"/>
    </location>
</feature>
<reference evidence="2" key="1">
    <citation type="submission" date="2021-02" db="EMBL/GenBank/DDBJ databases">
        <authorList>
            <person name="Nowell W R."/>
        </authorList>
    </citation>
    <scope>NUCLEOTIDE SEQUENCE</scope>
</reference>
<gene>
    <name evidence="2" type="ORF">XAT740_LOCUS54788</name>
</gene>
<proteinExistence type="predicted"/>
<feature type="non-terminal residue" evidence="2">
    <location>
        <position position="1"/>
    </location>
</feature>
<feature type="compositionally biased region" description="Low complexity" evidence="1">
    <location>
        <begin position="7"/>
        <end position="18"/>
    </location>
</feature>
<protein>
    <submittedName>
        <fullName evidence="2">Uncharacterized protein</fullName>
    </submittedName>
</protein>
<accession>A0A816EHS5</accession>
<sequence>QFLYKMRSSYGGPGSSRSTWKPAQDPGKQAPAATTHTQTIAKNNSNRPGGNAQHTQSSGQQHSDDEKKE</sequence>
<dbReference type="Proteomes" id="UP000663828">
    <property type="component" value="Unassembled WGS sequence"/>
</dbReference>
<dbReference type="EMBL" id="CAJNOR010009978">
    <property type="protein sequence ID" value="CAF1650001.1"/>
    <property type="molecule type" value="Genomic_DNA"/>
</dbReference>
<keyword evidence="3" id="KW-1185">Reference proteome</keyword>
<organism evidence="2 3">
    <name type="scientific">Adineta ricciae</name>
    <name type="common">Rotifer</name>
    <dbReference type="NCBI Taxonomy" id="249248"/>
    <lineage>
        <taxon>Eukaryota</taxon>
        <taxon>Metazoa</taxon>
        <taxon>Spiralia</taxon>
        <taxon>Gnathifera</taxon>
        <taxon>Rotifera</taxon>
        <taxon>Eurotatoria</taxon>
        <taxon>Bdelloidea</taxon>
        <taxon>Adinetida</taxon>
        <taxon>Adinetidae</taxon>
        <taxon>Adineta</taxon>
    </lineage>
</organism>